<organism evidence="2 3">
    <name type="scientific">Durusdinium trenchii</name>
    <dbReference type="NCBI Taxonomy" id="1381693"/>
    <lineage>
        <taxon>Eukaryota</taxon>
        <taxon>Sar</taxon>
        <taxon>Alveolata</taxon>
        <taxon>Dinophyceae</taxon>
        <taxon>Suessiales</taxon>
        <taxon>Symbiodiniaceae</taxon>
        <taxon>Durusdinium</taxon>
    </lineage>
</organism>
<feature type="region of interest" description="Disordered" evidence="1">
    <location>
        <begin position="339"/>
        <end position="362"/>
    </location>
</feature>
<feature type="compositionally biased region" description="Low complexity" evidence="1">
    <location>
        <begin position="340"/>
        <end position="354"/>
    </location>
</feature>
<sequence length="855" mass="94980">MPHGGHRRHWTWHFRSAYIKDTVYAVCLTGWHAFGSSRPELCLGSNASSHCSVCARHCGNPRAGWTADQVLDLMLHNPEDLCVMSPEGIHMAGQAPAPSDPMHPQGGYGQPEPPVQIPQPTAHVPPTLVDQVLSALMDMEVEEEATGEPVPGSVDTNVTTSAPATPQQTVCPHERVTKKGSIGYYLKETCLDCGLLLKNEKKMIVGKNAQPVEGAPGFTNVPRNHNRCTWRGSSGINWRNTCLDCGKVTRGSWSNQHIPKPPHLQTNQETFLRGATGQPVHDNKQFDSKSTHELMRSALMVATIKLKENNGILSLEEIHRIIDAVSVNLDTLSPDYTGIPTMPTGPTASTAAAPKAPPPSDQSDILCFHGTKTITFGKRKGHPFWYAWQDENYVNWVLAEVNEGSSRGVKDLAHYFREKKQAQIDFWTPPGQATPPRTPARTSPQGSPAAYMAFDHEEHALPGSGHQEVPGTMSEVPQEPVRETHLLAILDSGCNRACHGDRWMQRYQQAIGPDVPPGELRQSSSSIKGINGQVSTSGTRRLEVCFQLESNEDSFAVGTLDSTELSNSDAPLLLSIKDQRRLQLQVNLSDDTSADKVYSRLRGGYLKVTDINGFLGLHDFIYYHRKLPRLALQALMTSKLTMEPRSSSLRSSYVEFIGCKVLIENPWTSEFWDSFHMKKLMEEHLYDNESLQYLELVRGDQCMFGLRDRSNGELHYKPTGFLTASQEVKEQLGRVEDDLDFGILDTIQDERGGVPKSSICAEAFINGWIAPFGPPQSVVCDKGMRNQGRMRDMLRIHGITVRYTGFGIFKELMYAAMEERNIIGTNNIKTLISETCGEEREGESPRIYTLPMGVR</sequence>
<dbReference type="Proteomes" id="UP001642464">
    <property type="component" value="Unassembled WGS sequence"/>
</dbReference>
<feature type="region of interest" description="Disordered" evidence="1">
    <location>
        <begin position="427"/>
        <end position="447"/>
    </location>
</feature>
<keyword evidence="3" id="KW-1185">Reference proteome</keyword>
<dbReference type="EMBL" id="CAXAMM010021114">
    <property type="protein sequence ID" value="CAK9049393.1"/>
    <property type="molecule type" value="Genomic_DNA"/>
</dbReference>
<reference evidence="2 3" key="1">
    <citation type="submission" date="2024-02" db="EMBL/GenBank/DDBJ databases">
        <authorList>
            <person name="Chen Y."/>
            <person name="Shah S."/>
            <person name="Dougan E. K."/>
            <person name="Thang M."/>
            <person name="Chan C."/>
        </authorList>
    </citation>
    <scope>NUCLEOTIDE SEQUENCE [LARGE SCALE GENOMIC DNA]</scope>
</reference>
<protein>
    <submittedName>
        <fullName evidence="2">Transposon Ty4-J Gag-Pol polyprotein</fullName>
    </submittedName>
</protein>
<name>A0ABP0MD33_9DINO</name>
<gene>
    <name evidence="2" type="ORF">SCF082_LOCUS27383</name>
</gene>
<proteinExistence type="predicted"/>
<evidence type="ECO:0000256" key="1">
    <source>
        <dbReference type="SAM" id="MobiDB-lite"/>
    </source>
</evidence>
<evidence type="ECO:0000313" key="2">
    <source>
        <dbReference type="EMBL" id="CAK9049393.1"/>
    </source>
</evidence>
<comment type="caution">
    <text evidence="2">The sequence shown here is derived from an EMBL/GenBank/DDBJ whole genome shotgun (WGS) entry which is preliminary data.</text>
</comment>
<accession>A0ABP0MD33</accession>
<evidence type="ECO:0000313" key="3">
    <source>
        <dbReference type="Proteomes" id="UP001642464"/>
    </source>
</evidence>